<dbReference type="SUPFAM" id="SSF81383">
    <property type="entry name" value="F-box domain"/>
    <property type="match status" value="1"/>
</dbReference>
<sequence>MDALPVELLCAIFTEVEKEDLPSCTSVSQQWRQITLPLLFNDLRISFLQDEREEPATLQWHRTNSPVLLPTFLEFLKRSPDIATYVRSLALTAWTDENGLALVQDSEGPELHEDSDSDDSEIDLPVALMQTNPETLFLVLVQLPSLANLKLIDVAVGENHEPSLELVVDRHLDRLSLIFEGLISKHYQGQTLPKHILRPLSFFRSVNALSLSDISMHDTSLVDGSGMAGWPLPQYAFKHLEILDVFTPGLLFSTLMLSRSLFQSVETFKMQNIIHSGHIDMVVFENIIAQVSPSLLYLEPPDSLPPTITDTLLVRLPRLDTLHFKLMHRSLDEADPTPLLSTLGRSSSIHTIIFGFQFNLLRPGKAEIMCQAIAESAPAWEDMLLAWATTNLLNQVVLLFDEAPTDYYPRYHEILFDGYMSYFTDVFPRLREKGILRHVTSDFYIHSKLTLSP</sequence>
<organism evidence="2 3">
    <name type="scientific">Hermanssonia centrifuga</name>
    <dbReference type="NCBI Taxonomy" id="98765"/>
    <lineage>
        <taxon>Eukaryota</taxon>
        <taxon>Fungi</taxon>
        <taxon>Dikarya</taxon>
        <taxon>Basidiomycota</taxon>
        <taxon>Agaricomycotina</taxon>
        <taxon>Agaricomycetes</taxon>
        <taxon>Polyporales</taxon>
        <taxon>Meruliaceae</taxon>
        <taxon>Hermanssonia</taxon>
    </lineage>
</organism>
<dbReference type="InterPro" id="IPR001810">
    <property type="entry name" value="F-box_dom"/>
</dbReference>
<evidence type="ECO:0000313" key="3">
    <source>
        <dbReference type="Proteomes" id="UP000309038"/>
    </source>
</evidence>
<evidence type="ECO:0000313" key="2">
    <source>
        <dbReference type="EMBL" id="THG96448.1"/>
    </source>
</evidence>
<reference evidence="2 3" key="1">
    <citation type="submission" date="2019-02" db="EMBL/GenBank/DDBJ databases">
        <title>Genome sequencing of the rare red list fungi Phlebia centrifuga.</title>
        <authorList>
            <person name="Buettner E."/>
            <person name="Kellner H."/>
        </authorList>
    </citation>
    <scope>NUCLEOTIDE SEQUENCE [LARGE SCALE GENOMIC DNA]</scope>
    <source>
        <strain evidence="2 3">DSM 108282</strain>
    </source>
</reference>
<dbReference type="Proteomes" id="UP000309038">
    <property type="component" value="Unassembled WGS sequence"/>
</dbReference>
<dbReference type="Pfam" id="PF12937">
    <property type="entry name" value="F-box-like"/>
    <property type="match status" value="1"/>
</dbReference>
<accession>A0A4S4KE90</accession>
<name>A0A4S4KE90_9APHY</name>
<evidence type="ECO:0000259" key="1">
    <source>
        <dbReference type="PROSITE" id="PS50181"/>
    </source>
</evidence>
<proteinExistence type="predicted"/>
<dbReference type="PROSITE" id="PS50181">
    <property type="entry name" value="FBOX"/>
    <property type="match status" value="1"/>
</dbReference>
<feature type="domain" description="F-box" evidence="1">
    <location>
        <begin position="1"/>
        <end position="43"/>
    </location>
</feature>
<comment type="caution">
    <text evidence="2">The sequence shown here is derived from an EMBL/GenBank/DDBJ whole genome shotgun (WGS) entry which is preliminary data.</text>
</comment>
<protein>
    <recommendedName>
        <fullName evidence="1">F-box domain-containing protein</fullName>
    </recommendedName>
</protein>
<dbReference type="EMBL" id="SGPJ01000234">
    <property type="protein sequence ID" value="THG96448.1"/>
    <property type="molecule type" value="Genomic_DNA"/>
</dbReference>
<dbReference type="Gene3D" id="1.20.1280.50">
    <property type="match status" value="1"/>
</dbReference>
<dbReference type="InterPro" id="IPR036047">
    <property type="entry name" value="F-box-like_dom_sf"/>
</dbReference>
<keyword evidence="3" id="KW-1185">Reference proteome</keyword>
<gene>
    <name evidence="2" type="ORF">EW026_g5387</name>
</gene>
<dbReference type="AlphaFoldDB" id="A0A4S4KE90"/>